<dbReference type="Ensembl" id="ENSLOCT00000008861.1">
    <property type="protein sequence ID" value="ENSLOCP00000008850.1"/>
    <property type="gene ID" value="ENSLOCG00000007302.1"/>
</dbReference>
<feature type="domain" description="Thyroglobulin type-1" evidence="17">
    <location>
        <begin position="93"/>
        <end position="155"/>
    </location>
</feature>
<dbReference type="GO" id="GO:0006590">
    <property type="term" value="P:thyroid hormone generation"/>
    <property type="evidence" value="ECO:0000318"/>
    <property type="project" value="GO_Central"/>
</dbReference>
<evidence type="ECO:0000256" key="13">
    <source>
        <dbReference type="ARBA" id="ARBA00023180"/>
    </source>
</evidence>
<reference evidence="19" key="1">
    <citation type="submission" date="2011-12" db="EMBL/GenBank/DDBJ databases">
        <title>The Draft Genome of Lepisosteus oculatus.</title>
        <authorList>
            <consortium name="The Broad Institute Genome Assembly &amp; Analysis Group"/>
            <consortium name="Computational R&amp;D Group"/>
            <consortium name="and Sequencing Platform"/>
            <person name="Di Palma F."/>
            <person name="Alfoldi J."/>
            <person name="Johnson J."/>
            <person name="Berlin A."/>
            <person name="Gnerre S."/>
            <person name="Jaffe D."/>
            <person name="MacCallum I."/>
            <person name="Young S."/>
            <person name="Walker B.J."/>
            <person name="Lander E.S."/>
            <person name="Lindblad-Toh K."/>
        </authorList>
    </citation>
    <scope>NUCLEOTIDE SEQUENCE [LARGE SCALE GENOMIC DNA]</scope>
</reference>
<dbReference type="InterPro" id="IPR000716">
    <property type="entry name" value="Thyroglobulin_1"/>
</dbReference>
<dbReference type="eggNOG" id="KOG1214">
    <property type="taxonomic scope" value="Eukaryota"/>
</dbReference>
<evidence type="ECO:0000313" key="18">
    <source>
        <dbReference type="Ensembl" id="ENSLOCP00000008850.1"/>
    </source>
</evidence>
<dbReference type="PROSITE" id="PS00941">
    <property type="entry name" value="CARBOXYLESTERASE_B_2"/>
    <property type="match status" value="1"/>
</dbReference>
<dbReference type="OMA" id="SIYVPQC"/>
<dbReference type="InterPro" id="IPR052001">
    <property type="entry name" value="MHC-II_Gamma/Thyroglobulin"/>
</dbReference>
<name>W5MKE1_LEPOC</name>
<dbReference type="Bgee" id="ENSLOCG00000007302">
    <property type="expression patterns" value="Expressed in mesonephros and 1 other cell type or tissue"/>
</dbReference>
<dbReference type="Gene3D" id="3.40.50.1820">
    <property type="entry name" value="alpha/beta hydrolase"/>
    <property type="match status" value="1"/>
</dbReference>
<accession>W5MKE1</accession>
<dbReference type="SMART" id="SM01411">
    <property type="entry name" value="Ephrin_rec_like"/>
    <property type="match status" value="1"/>
</dbReference>
<dbReference type="SUPFAM" id="SSF57610">
    <property type="entry name" value="Thyroglobulin type-1 domain"/>
    <property type="match status" value="10"/>
</dbReference>
<feature type="disulfide bond" evidence="15">
    <location>
        <begin position="63"/>
        <end position="70"/>
    </location>
</feature>
<feature type="domain" description="Thyroglobulin type-1" evidence="17">
    <location>
        <begin position="587"/>
        <end position="640"/>
    </location>
</feature>
<comment type="caution">
    <text evidence="15">Lacks conserved residue(s) required for the propagation of feature annotation.</text>
</comment>
<dbReference type="EMBL" id="AHAT01018128">
    <property type="status" value="NOT_ANNOTATED_CDS"/>
    <property type="molecule type" value="Genomic_DNA"/>
</dbReference>
<keyword evidence="9 16" id="KW-0732">Signal</keyword>
<dbReference type="EMBL" id="AHAT01018129">
    <property type="status" value="NOT_ANNOTATED_CDS"/>
    <property type="molecule type" value="Genomic_DNA"/>
</dbReference>
<keyword evidence="11" id="KW-0795">Thyroid hormone</keyword>
<protein>
    <recommendedName>
        <fullName evidence="3">Thyroglobulin</fullName>
    </recommendedName>
</protein>
<feature type="disulfide bond" evidence="15">
    <location>
        <begin position="135"/>
        <end position="155"/>
    </location>
</feature>
<dbReference type="Proteomes" id="UP000018468">
    <property type="component" value="Linkage group LG11"/>
</dbReference>
<feature type="domain" description="Thyroglobulin type-1" evidence="17">
    <location>
        <begin position="156"/>
        <end position="243"/>
    </location>
</feature>
<dbReference type="CDD" id="cd00191">
    <property type="entry name" value="TY"/>
    <property type="match status" value="7"/>
</dbReference>
<keyword evidence="6" id="KW-0765">Sulfation</keyword>
<dbReference type="Pfam" id="PF00086">
    <property type="entry name" value="Thyroglobulin_1"/>
    <property type="match status" value="9"/>
</dbReference>
<feature type="domain" description="Thyroglobulin type-1" evidence="17">
    <location>
        <begin position="31"/>
        <end position="92"/>
    </location>
</feature>
<keyword evidence="4" id="KW-0964">Secreted</keyword>
<evidence type="ECO:0000256" key="9">
    <source>
        <dbReference type="ARBA" id="ARBA00022729"/>
    </source>
</evidence>
<feature type="disulfide bond" evidence="15">
    <location>
        <begin position="159"/>
        <end position="178"/>
    </location>
</feature>
<evidence type="ECO:0000256" key="10">
    <source>
        <dbReference type="ARBA" id="ARBA00022737"/>
    </source>
</evidence>
<dbReference type="PANTHER" id="PTHR14093">
    <property type="entry name" value="HLA CLASS II GAMMA CHAIN"/>
    <property type="match status" value="1"/>
</dbReference>
<dbReference type="GO" id="GO:0005179">
    <property type="term" value="F:hormone activity"/>
    <property type="evidence" value="ECO:0007669"/>
    <property type="project" value="UniProtKB-KW"/>
</dbReference>
<evidence type="ECO:0000256" key="7">
    <source>
        <dbReference type="ARBA" id="ARBA00022653"/>
    </source>
</evidence>
<evidence type="ECO:0000256" key="3">
    <source>
        <dbReference type="ARBA" id="ARBA00017326"/>
    </source>
</evidence>
<comment type="subcellular location">
    <subcellularLocation>
        <location evidence="1">Secreted</location>
    </subcellularLocation>
</comment>
<dbReference type="ESTHER" id="lepoc-w5mke1">
    <property type="family name" value="Thyroglobulin"/>
</dbReference>
<evidence type="ECO:0000256" key="14">
    <source>
        <dbReference type="ARBA" id="ARBA00046595"/>
    </source>
</evidence>
<feature type="disulfide bond" evidence="15">
    <location>
        <begin position="72"/>
        <end position="92"/>
    </location>
</feature>
<dbReference type="InterPro" id="IPR002018">
    <property type="entry name" value="CarbesteraseB"/>
</dbReference>
<evidence type="ECO:0000256" key="4">
    <source>
        <dbReference type="ARBA" id="ARBA00022525"/>
    </source>
</evidence>
<evidence type="ECO:0000256" key="2">
    <source>
        <dbReference type="ARBA" id="ARBA00005964"/>
    </source>
</evidence>
<dbReference type="PANTHER" id="PTHR14093:SF19">
    <property type="entry name" value="THYROGLOBULIN"/>
    <property type="match status" value="1"/>
</dbReference>
<dbReference type="Pfam" id="PF00135">
    <property type="entry name" value="COesterase"/>
    <property type="match status" value="1"/>
</dbReference>
<feature type="disulfide bond" evidence="15">
    <location>
        <begin position="126"/>
        <end position="133"/>
    </location>
</feature>
<dbReference type="PROSITE" id="PS00484">
    <property type="entry name" value="THYROGLOBULIN_1_1"/>
    <property type="match status" value="3"/>
</dbReference>
<comment type="subunit">
    <text evidence="14">Monomer. Homodimer (via ChEL region); occurs in the endoplasmic reticulum and is required for export to the Golgi apparatus. Homooligomer; disulfide-linked; stored in this form in the thyroid follicle lumen.</text>
</comment>
<dbReference type="InterPro" id="IPR019819">
    <property type="entry name" value="Carboxylesterase_B_CS"/>
</dbReference>
<evidence type="ECO:0000256" key="15">
    <source>
        <dbReference type="PROSITE-ProRule" id="PRU00500"/>
    </source>
</evidence>
<dbReference type="HOGENOM" id="CLU_000943_0_0_1"/>
<feature type="domain" description="Thyroglobulin type-1" evidence="17">
    <location>
        <begin position="1059"/>
        <end position="1136"/>
    </location>
</feature>
<dbReference type="EMBL" id="AHAT01018130">
    <property type="status" value="NOT_ANNOTATED_CDS"/>
    <property type="molecule type" value="Genomic_DNA"/>
</dbReference>
<reference evidence="18" key="2">
    <citation type="submission" date="2025-08" db="UniProtKB">
        <authorList>
            <consortium name="Ensembl"/>
        </authorList>
    </citation>
    <scope>IDENTIFICATION</scope>
</reference>
<keyword evidence="10" id="KW-0677">Repeat</keyword>
<comment type="similarity">
    <text evidence="2">Belongs to the type-B carboxylesterase/lipase family.</text>
</comment>
<reference evidence="18" key="3">
    <citation type="submission" date="2025-09" db="UniProtKB">
        <authorList>
            <consortium name="Ensembl"/>
        </authorList>
    </citation>
    <scope>IDENTIFICATION</scope>
</reference>
<dbReference type="Gene3D" id="4.10.800.10">
    <property type="entry name" value="Thyroglobulin type-1"/>
    <property type="match status" value="10"/>
</dbReference>
<dbReference type="SUPFAM" id="SSF53474">
    <property type="entry name" value="alpha/beta-Hydrolases"/>
    <property type="match status" value="1"/>
</dbReference>
<keyword evidence="12 15" id="KW-1015">Disulfide bond</keyword>
<dbReference type="InterPro" id="IPR011641">
    <property type="entry name" value="Tyr-kin_ephrin_A/B_rcpt-like"/>
</dbReference>
<sequence length="2769" mass="307007">AFISLCCFSLSLSKRMLCLAFLEYQLESQSLSQCELLRDEGSVQGGEFTPQCLDDGRFRNIQCSRDGLMCWCVTANGTEVPGTKRNGSTIHCLSSCELHRQQVLRSGEAVFLPQCSDSREYEPVQCDSTRSQCWCVDAEGMEIYGTRQNGQPVRCPGACEVRDRRLLHGVGDSSPPQCTASGDFLPVQCKFINTTDMTVFDLLHTFNRFPGVFQTFTGFRKMFPEISGYCFCADSRGRELANTGLELLLDEVYDTAFSGLEPGPSFTKSNMYRILQRRFLGIQLAMSGRFRCPTQCEREWMSATRAGNVHVPSCDERGHYDPVQCQAGGHCWCVDSAGKEILGTRMQGGIPDCSDGIKDCPSERRQALSRLFYGPSGYFSQHNVFTVKQADGKLRASFLRPCNPEVRELFVKSGLLLTLPELTNSSFGTVVGEIFQGIFPSREMALKALRFATNPKRLQENLFGGKFLKNIRYYNFTGAVGPSGTFNFNETFQQVGLKQFSGDFVQLAKIFSSETDSKPLYLDQKIIDSFGRNVNLKDNQNLVELVGMILENEQFVTTLRDIISFLRVEDSEDFSSFFQALLQNTEPEVCERDSSVLFVPQCTKRGQYEEVQCLGSTCWCVDPQGKEIPGSRSEGLKPKCPSKCEKERQSAILVKASQSAGSELFIPKCEADGSFMPLQCSGRTCSCMDSAGMKITRTTLGQPIQCPSVCQLAGAQKFLSTVQSLLSSPTTAPQLSDVYIPQCNADGRWREVQCDGPPEQVFEFYQEWIKQNNAGEELSVLDVVNIMKGYQKLPEALASFRGFVKELYSAGHQKVFPVLSRYASFSDVPEQILEGSRNSISGSSVLLNPLTLWQLLHGNSTQYPGQYSDFSSPLGHFELRRCWCVNKNGEMIMDTKVGINEIPTCPGPCSVVNQQVARFLQEAEDIITDSNNSRIPFGFSFLQAKGLQLTERELLINPDSFESSLNFNEKLLSNSDSALRLAVHTTLQFYWRTHFSSALNQRDGFLLGYQPYRPQCDAHGQWQPSQCYFSTGQCWCVDEEGSYIPGSLTSRSIQLPQCGTLCQRSHTRAVVSNWKLSATDPSAMATTVINPSCQKNGEFTILQNGDRENGSVWCVNPLTGKPIQPAAQNKAGSPQCPGWCEMLKSQVLRRDIGTGYVPECQEEGQLFSSVQCDQSSCWCVFQNGQEAPGTRLRQVSGQTPKCDTPQCPLPFGVPGINNGAVFCKDTLENGQRRQQCQLTCHQGYQNTLPESRFLCDVVTSNWLSAQPLPDACQKPQVFQAVEAHTTFQLSLAEGKNTCRAVRSPFQSSLLQHLRGRGLCSLQMNSIGKSVSVSVCDESTVTLECLSAKRMRANITWKAQLGDIPTEALPDLHDIDNAFVSRNLVKGIIDLIGSGVFWPVLDSEPFPPDVSYNFVPEVQFGCTQGYRPLLGVRGCAICPTGTFASDAVCTPCPHGSYQDQEGSHFCKQCPQGWSTGSTGAFKATHCLTDCQNNPLGLECTEEGAYREAQRDAASEKWFCVTDRGEKLNWTVTMETLTVSQCKVMQKFEDVPKTQWILDSNDAVIMSSKTSNESLESYLKTCIAECAADESCLHLAVFTEGSTAHCDLYSTSNANIKCTTSEKATGFLGNSVTDVYESLTCLVKVQDGGGQGLIVLRKKAKGHEFTTRSQKMFERQDFHKAGSGVYQTSVFEARGVSLTDVHHFCQEACNQETCCDGFILNQNILNGGTIMCGLLSYPDVFLCRDQDYDDAAAQTGGKRVCGAGVKYNKLRKQFTFSFGGQNFTLNDMALPATSKNKTDYQATLISFQRVYLWKDSDMNTRPKSAPGCASIVPPEGDYCVIFSDTVQEAFTPVESSNVLVNPTQDIGHQQYWIFKHEFSAQQAQLWCLKRCEEEEFCKVTDLQDNDTLHFTCTLYPDTQICGSYNKPIQRSCTLVLPVEPQSVHRKKIELTGRVKNFYRRVPFTKLVAYSVRNRVNQTGKPVTNGFNECELRCDEDPCCKGFGFVRDSQSPGNEVLCLTLNSIGVQTCSDQEKTTWRVMDCSTSKAESNVLPFGFYKKPVNQWNHNPKACPAFHLPSPYQSQNAVLSAWEFLDFSSVAIDPSISEYDVIHLSKDITEDFNKSRDWCLSACTENASCATVTVDITDSAVRCVFYPDTHRCSPSTLGQECKLLLREQGLLVLHKKIIIMSDFKPRLTSVFIPDHGMVLGESQLKLLGSDRKEVNHFLGVPYALPPTGNNRFRPPQPPQWTDTWNATYTRPSCLQPGDDQTLAADEDCLYLNIYVPRSIRDNSSVLIFFHNPVRDASNTGQDPLDGSYLAAVGDIIVVTVSFRVGAFGFLSAGSEAAPGNYGLQDQVLALRWIQSNIGHFGGDPGKVTLGAERSNADIASLLLTSAVAQGLFHRVLLLGGTAFSPASVINSFKAREKTTSLGTEVGCSSTDHDQLISCLRTVPALTLNAAQTKLLAVSGPFQAWAPVVDGISVQEPPSTAFHSSRFHNVDLMIGSSADDGLIGRAKRIKKFEVLQGRASSKTAFYEALSNSLGGDDSNSFVKDAATWFYSLLHDPSPVGYNVFSRALENATRDLFIICPIVKMASFWAANTRSNVFMYHVPEDITQTSTDFAVPMDVQLVFGLPHHPNTHQLFTEEERSLSLKIMHYVVNFIKSGNPNHPYSFSKLTLSETLPPWPRFLAHPEGDNYKEFATSLDNRKALRKMECSFWTDYIPTLTESTRQFSSGISNEEANTLAVPTVETKLIGLFGTTVTQSKPKSEKDTYN</sequence>
<evidence type="ECO:0000256" key="11">
    <source>
        <dbReference type="ARBA" id="ARBA00022920"/>
    </source>
</evidence>
<dbReference type="GO" id="GO:0042446">
    <property type="term" value="P:hormone biosynthetic process"/>
    <property type="evidence" value="ECO:0007669"/>
    <property type="project" value="UniProtKB-KW"/>
</dbReference>
<feature type="domain" description="Thyroglobulin type-1" evidence="17">
    <location>
        <begin position="641"/>
        <end position="710"/>
    </location>
</feature>
<keyword evidence="13" id="KW-0325">Glycoprotein</keyword>
<feature type="disulfide bond" evidence="15">
    <location>
        <begin position="1027"/>
        <end position="1034"/>
    </location>
</feature>
<evidence type="ECO:0000313" key="19">
    <source>
        <dbReference type="Proteomes" id="UP000018468"/>
    </source>
</evidence>
<evidence type="ECO:0000256" key="16">
    <source>
        <dbReference type="SAM" id="SignalP"/>
    </source>
</evidence>
<keyword evidence="8" id="KW-0372">Hormone</keyword>
<dbReference type="InterPro" id="IPR036857">
    <property type="entry name" value="Thyroglobulin_1_sf"/>
</dbReference>
<dbReference type="SMART" id="SM00211">
    <property type="entry name" value="TY"/>
    <property type="match status" value="10"/>
</dbReference>
<proteinExistence type="inferred from homology"/>
<evidence type="ECO:0000256" key="1">
    <source>
        <dbReference type="ARBA" id="ARBA00004613"/>
    </source>
</evidence>
<feature type="signal peptide" evidence="16">
    <location>
        <begin position="1"/>
        <end position="20"/>
    </location>
</feature>
<feature type="domain" description="Thyroglobulin type-1" evidence="17">
    <location>
        <begin position="293"/>
        <end position="353"/>
    </location>
</feature>
<evidence type="ECO:0000256" key="6">
    <source>
        <dbReference type="ARBA" id="ARBA00022641"/>
    </source>
</evidence>
<evidence type="ECO:0000256" key="8">
    <source>
        <dbReference type="ARBA" id="ARBA00022702"/>
    </source>
</evidence>
<dbReference type="Gene3D" id="2.10.50.10">
    <property type="entry name" value="Tumor Necrosis Factor Receptor, subunit A, domain 2"/>
    <property type="match status" value="1"/>
</dbReference>
<feature type="domain" description="Thyroglobulin type-1" evidence="17">
    <location>
        <begin position="1012"/>
        <end position="1058"/>
    </location>
</feature>
<dbReference type="GeneTree" id="ENSGT00940000159300"/>
<dbReference type="STRING" id="7918.ENSLOCP00000008850"/>
<feature type="disulfide bond" evidence="15">
    <location>
        <begin position="620"/>
        <end position="640"/>
    </location>
</feature>
<dbReference type="InParanoid" id="W5MKE1"/>
<evidence type="ECO:0000256" key="5">
    <source>
        <dbReference type="ARBA" id="ARBA00022534"/>
    </source>
</evidence>
<feature type="domain" description="Thyroglobulin type-1" evidence="17">
    <location>
        <begin position="1137"/>
        <end position="1202"/>
    </location>
</feature>
<evidence type="ECO:0000259" key="17">
    <source>
        <dbReference type="PROSITE" id="PS51162"/>
    </source>
</evidence>
<feature type="disulfide bond" evidence="15">
    <location>
        <begin position="96"/>
        <end position="115"/>
    </location>
</feature>
<dbReference type="InterPro" id="IPR029058">
    <property type="entry name" value="AB_hydrolase_fold"/>
</dbReference>
<feature type="chain" id="PRO_5004866392" description="Thyroglobulin" evidence="16">
    <location>
        <begin position="21"/>
        <end position="2769"/>
    </location>
</feature>
<organism evidence="18 19">
    <name type="scientific">Lepisosteus oculatus</name>
    <name type="common">Spotted gar</name>
    <dbReference type="NCBI Taxonomy" id="7918"/>
    <lineage>
        <taxon>Eukaryota</taxon>
        <taxon>Metazoa</taxon>
        <taxon>Chordata</taxon>
        <taxon>Craniata</taxon>
        <taxon>Vertebrata</taxon>
        <taxon>Euteleostomi</taxon>
        <taxon>Actinopterygii</taxon>
        <taxon>Neopterygii</taxon>
        <taxon>Holostei</taxon>
        <taxon>Semionotiformes</taxon>
        <taxon>Lepisosteidae</taxon>
        <taxon>Lepisosteus</taxon>
    </lineage>
</organism>
<dbReference type="PROSITE" id="PS51162">
    <property type="entry name" value="THYROGLOBULIN_1_2"/>
    <property type="match status" value="9"/>
</dbReference>
<dbReference type="Pfam" id="PF07699">
    <property type="entry name" value="Ephrin_rec_like"/>
    <property type="match status" value="1"/>
</dbReference>
<feature type="disulfide bond" evidence="15">
    <location>
        <begin position="333"/>
        <end position="353"/>
    </location>
</feature>
<evidence type="ECO:0000256" key="12">
    <source>
        <dbReference type="ARBA" id="ARBA00023157"/>
    </source>
</evidence>
<keyword evidence="5" id="KW-0893">Thyroid hormones biosynthesis</keyword>
<keyword evidence="19" id="KW-1185">Reference proteome</keyword>
<dbReference type="FunFam" id="3.40.50.1820:FF:000127">
    <property type="entry name" value="Thyroglobulin"/>
    <property type="match status" value="1"/>
</dbReference>
<keyword evidence="7" id="KW-0405">Iodination</keyword>
<dbReference type="GO" id="GO:0005615">
    <property type="term" value="C:extracellular space"/>
    <property type="evidence" value="ECO:0000318"/>
    <property type="project" value="GO_Central"/>
</dbReference>